<organism evidence="8 9">
    <name type="scientific">Exobacillus caeni</name>
    <dbReference type="NCBI Taxonomy" id="2574798"/>
    <lineage>
        <taxon>Bacteria</taxon>
        <taxon>Bacillati</taxon>
        <taxon>Bacillota</taxon>
        <taxon>Bacilli</taxon>
        <taxon>Bacillales</taxon>
        <taxon>Guptibacillaceae</taxon>
        <taxon>Exobacillus</taxon>
    </lineage>
</organism>
<dbReference type="Pfam" id="PF00892">
    <property type="entry name" value="EamA"/>
    <property type="match status" value="2"/>
</dbReference>
<dbReference type="PANTHER" id="PTHR32322">
    <property type="entry name" value="INNER MEMBRANE TRANSPORTER"/>
    <property type="match status" value="1"/>
</dbReference>
<reference evidence="8 9" key="1">
    <citation type="submission" date="2019-04" db="EMBL/GenBank/DDBJ databases">
        <title>Bacillus caeni sp. nov., a bacterium isolated from mangrove sediment.</title>
        <authorList>
            <person name="Huang H."/>
            <person name="Mo K."/>
            <person name="Hu Y."/>
        </authorList>
    </citation>
    <scope>NUCLEOTIDE SEQUENCE [LARGE SCALE GENOMIC DNA]</scope>
    <source>
        <strain evidence="8 9">HB172195</strain>
    </source>
</reference>
<feature type="transmembrane region" description="Helical" evidence="6">
    <location>
        <begin position="214"/>
        <end position="233"/>
    </location>
</feature>
<keyword evidence="3 6" id="KW-0812">Transmembrane</keyword>
<dbReference type="Proteomes" id="UP000308230">
    <property type="component" value="Unassembled WGS sequence"/>
</dbReference>
<evidence type="ECO:0000256" key="3">
    <source>
        <dbReference type="ARBA" id="ARBA00022692"/>
    </source>
</evidence>
<name>A0A5R9F0P0_9BACL</name>
<feature type="transmembrane region" description="Helical" evidence="6">
    <location>
        <begin position="35"/>
        <end position="54"/>
    </location>
</feature>
<feature type="transmembrane region" description="Helical" evidence="6">
    <location>
        <begin position="126"/>
        <end position="146"/>
    </location>
</feature>
<dbReference type="InterPro" id="IPR050638">
    <property type="entry name" value="AA-Vitamin_Transporters"/>
</dbReference>
<dbReference type="AlphaFoldDB" id="A0A5R9F0P0"/>
<comment type="caution">
    <text evidence="8">The sequence shown here is derived from an EMBL/GenBank/DDBJ whole genome shotgun (WGS) entry which is preliminary data.</text>
</comment>
<evidence type="ECO:0000259" key="7">
    <source>
        <dbReference type="Pfam" id="PF00892"/>
    </source>
</evidence>
<dbReference type="InterPro" id="IPR037185">
    <property type="entry name" value="EmrE-like"/>
</dbReference>
<feature type="domain" description="EamA" evidence="7">
    <location>
        <begin position="153"/>
        <end position="286"/>
    </location>
</feature>
<evidence type="ECO:0000256" key="6">
    <source>
        <dbReference type="SAM" id="Phobius"/>
    </source>
</evidence>
<comment type="similarity">
    <text evidence="2">Belongs to the EamA transporter family.</text>
</comment>
<keyword evidence="5 6" id="KW-0472">Membrane</keyword>
<dbReference type="RefSeq" id="WP_138126486.1">
    <property type="nucleotide sequence ID" value="NZ_SWLG01000007.1"/>
</dbReference>
<dbReference type="PANTHER" id="PTHR32322:SF2">
    <property type="entry name" value="EAMA DOMAIN-CONTAINING PROTEIN"/>
    <property type="match status" value="1"/>
</dbReference>
<proteinExistence type="inferred from homology"/>
<evidence type="ECO:0000256" key="2">
    <source>
        <dbReference type="ARBA" id="ARBA00007362"/>
    </source>
</evidence>
<evidence type="ECO:0000256" key="1">
    <source>
        <dbReference type="ARBA" id="ARBA00004127"/>
    </source>
</evidence>
<dbReference type="Gene3D" id="1.10.3730.20">
    <property type="match status" value="2"/>
</dbReference>
<dbReference type="SUPFAM" id="SSF103481">
    <property type="entry name" value="Multidrug resistance efflux transporter EmrE"/>
    <property type="match status" value="2"/>
</dbReference>
<evidence type="ECO:0000256" key="4">
    <source>
        <dbReference type="ARBA" id="ARBA00022989"/>
    </source>
</evidence>
<dbReference type="OrthoDB" id="6707571at2"/>
<feature type="transmembrane region" description="Helical" evidence="6">
    <location>
        <begin position="7"/>
        <end position="29"/>
    </location>
</feature>
<feature type="transmembrane region" description="Helical" evidence="6">
    <location>
        <begin position="270"/>
        <end position="287"/>
    </location>
</feature>
<evidence type="ECO:0000313" key="9">
    <source>
        <dbReference type="Proteomes" id="UP000308230"/>
    </source>
</evidence>
<keyword evidence="4 6" id="KW-1133">Transmembrane helix</keyword>
<protein>
    <submittedName>
        <fullName evidence="8">EamA family transporter</fullName>
    </submittedName>
</protein>
<feature type="transmembrane region" description="Helical" evidence="6">
    <location>
        <begin position="245"/>
        <end position="264"/>
    </location>
</feature>
<dbReference type="EMBL" id="SWLG01000007">
    <property type="protein sequence ID" value="TLS37117.1"/>
    <property type="molecule type" value="Genomic_DNA"/>
</dbReference>
<accession>A0A5R9F0P0</accession>
<evidence type="ECO:0000313" key="8">
    <source>
        <dbReference type="EMBL" id="TLS37117.1"/>
    </source>
</evidence>
<feature type="transmembrane region" description="Helical" evidence="6">
    <location>
        <begin position="184"/>
        <end position="208"/>
    </location>
</feature>
<dbReference type="InterPro" id="IPR000620">
    <property type="entry name" value="EamA_dom"/>
</dbReference>
<gene>
    <name evidence="8" type="ORF">FCL54_11355</name>
</gene>
<dbReference type="GO" id="GO:0016020">
    <property type="term" value="C:membrane"/>
    <property type="evidence" value="ECO:0007669"/>
    <property type="project" value="UniProtKB-SubCell"/>
</dbReference>
<comment type="subcellular location">
    <subcellularLocation>
        <location evidence="1">Endomembrane system</location>
        <topology evidence="1">Multi-pass membrane protein</topology>
    </subcellularLocation>
</comment>
<feature type="transmembrane region" description="Helical" evidence="6">
    <location>
        <begin position="152"/>
        <end position="172"/>
    </location>
</feature>
<feature type="domain" description="EamA" evidence="7">
    <location>
        <begin position="5"/>
        <end position="140"/>
    </location>
</feature>
<keyword evidence="9" id="KW-1185">Reference proteome</keyword>
<feature type="transmembrane region" description="Helical" evidence="6">
    <location>
        <begin position="70"/>
        <end position="90"/>
    </location>
</feature>
<evidence type="ECO:0000256" key="5">
    <source>
        <dbReference type="ARBA" id="ARBA00023136"/>
    </source>
</evidence>
<sequence length="305" mass="33657">MDKKIAYLFIALGASLWGIIGLFVTYLYGLGFTPVQVVAIRALSATFFLVLYTLMKNRKLLKIKLADSKYFVGTGIISIVFFNWCLFTAIEETSISIAAILLYTAPAFVTVLSRLLFQEKLTARKLFALFTTLTGCALVIGVFPIGGETITLYGFLLGIGSGFFYALYSIFGKFALRKYDSLTVAVYTFVFAAIAVAPFSGLSSFVPLFLHGKVWFYVLGLGFLSTMLAYILYTKGLTYVETSRASIIATVEPVVASLISFLVFNEKLVFWQYIGIVLVITAVVLVQEPAKARKKKKTVSQESSL</sequence>
<feature type="transmembrane region" description="Helical" evidence="6">
    <location>
        <begin position="96"/>
        <end position="117"/>
    </location>
</feature>